<dbReference type="GO" id="GO:0015213">
    <property type="term" value="F:uridine transmembrane transporter activity"/>
    <property type="evidence" value="ECO:0007669"/>
    <property type="project" value="UniProtKB-ARBA"/>
</dbReference>
<dbReference type="InterPro" id="IPR002259">
    <property type="entry name" value="Eqnu_transpt"/>
</dbReference>
<sequence>KSVINKCLFRYYGVWLIFFMLGLGTLLPWNFFMTAIMYFTSRLKDSSLGDTLANQTQAAAGHRSILEAKFNNTMTLCAMLPLLLCTCLNSILHSLISQRLRVLGSLVVIMMMFIVTAVIVKVPLEPLPFFCVTMVKIVIINSFGAVLQGSIFGMAGLLPASYTTPIMSGQGLAGSFAAFAMICAIASGSNLDDSAFGCFITACIVIFTCILSYILLPKLEFFRFYQDTNRKQSSDEENSLNLVRRGRQTSQNKDEAAHQIDQQKISMVTIFKKIWLLALSVCLTLTVTIGVFPAITADTKTSLADGGTWDQYFIPVSCFLLFNLCDWGGRSLTAVWMWPGKDSLLLPGMIVCRVIFVPLFMLCNVEPRVHLPVLFYHDAFFIMFMILFGFSNGYLASLCMCFGPKKVLPHEAETAGAIMAFFLSLGLALGAALSFIFRALV</sequence>
<feature type="transmembrane region" description="Helical" evidence="8">
    <location>
        <begin position="344"/>
        <end position="361"/>
    </location>
</feature>
<keyword evidence="6 8" id="KW-0472">Membrane</keyword>
<evidence type="ECO:0000256" key="1">
    <source>
        <dbReference type="ARBA" id="ARBA00004554"/>
    </source>
</evidence>
<evidence type="ECO:0000256" key="8">
    <source>
        <dbReference type="SAM" id="Phobius"/>
    </source>
</evidence>
<dbReference type="PRINTS" id="PR01130">
    <property type="entry name" value="DERENTRNSPRT"/>
</dbReference>
<dbReference type="Pfam" id="PF01733">
    <property type="entry name" value="Nucleoside_tran"/>
    <property type="match status" value="1"/>
</dbReference>
<dbReference type="AlphaFoldDB" id="H3CHL0"/>
<evidence type="ECO:0000256" key="2">
    <source>
        <dbReference type="ARBA" id="ARBA00007965"/>
    </source>
</evidence>
<evidence type="ECO:0000256" key="6">
    <source>
        <dbReference type="ARBA" id="ARBA00023136"/>
    </source>
</evidence>
<name>H3CHL0_TETNG</name>
<evidence type="ECO:0000256" key="4">
    <source>
        <dbReference type="ARBA" id="ARBA00022692"/>
    </source>
</evidence>
<accession>H3CHL0</accession>
<dbReference type="InterPro" id="IPR034764">
    <property type="entry name" value="ENT1/ENT2"/>
</dbReference>
<keyword evidence="3" id="KW-0813">Transport</keyword>
<keyword evidence="5 8" id="KW-1133">Transmembrane helix</keyword>
<dbReference type="PANTHER" id="PTHR10332:SF9">
    <property type="entry name" value="EQUILIBRATIVE NUCLEOSIDE TRANSPORTER 1"/>
    <property type="match status" value="1"/>
</dbReference>
<feature type="transmembrane region" description="Helical" evidence="8">
    <location>
        <begin position="134"/>
        <end position="158"/>
    </location>
</feature>
<keyword evidence="4 8" id="KW-0812">Transmembrane</keyword>
<feature type="transmembrane region" description="Helical" evidence="8">
    <location>
        <begin position="170"/>
        <end position="188"/>
    </location>
</feature>
<dbReference type="InterPro" id="IPR036259">
    <property type="entry name" value="MFS_trans_sf"/>
</dbReference>
<keyword evidence="10" id="KW-1185">Reference proteome</keyword>
<dbReference type="PIRSF" id="PIRSF016379">
    <property type="entry name" value="ENT"/>
    <property type="match status" value="1"/>
</dbReference>
<dbReference type="InParanoid" id="H3CHL0"/>
<feature type="transmembrane region" description="Helical" evidence="8">
    <location>
        <begin position="274"/>
        <end position="292"/>
    </location>
</feature>
<dbReference type="SUPFAM" id="SSF103473">
    <property type="entry name" value="MFS general substrate transporter"/>
    <property type="match status" value="1"/>
</dbReference>
<protein>
    <submittedName>
        <fullName evidence="9">Solute carrier family 29 member 1 (Augustine blood group)</fullName>
    </submittedName>
</protein>
<dbReference type="NCBIfam" id="TIGR00939">
    <property type="entry name" value="2a57"/>
    <property type="match status" value="1"/>
</dbReference>
<feature type="region of interest" description="Disordered" evidence="7">
    <location>
        <begin position="235"/>
        <end position="255"/>
    </location>
</feature>
<reference evidence="9" key="3">
    <citation type="submission" date="2025-09" db="UniProtKB">
        <authorList>
            <consortium name="Ensembl"/>
        </authorList>
    </citation>
    <scope>IDENTIFICATION</scope>
</reference>
<feature type="transmembrane region" description="Helical" evidence="8">
    <location>
        <begin position="12"/>
        <end position="39"/>
    </location>
</feature>
<reference evidence="10" key="1">
    <citation type="journal article" date="2004" name="Nature">
        <title>Genome duplication in the teleost fish Tetraodon nigroviridis reveals the early vertebrate proto-karyotype.</title>
        <authorList>
            <person name="Jaillon O."/>
            <person name="Aury J.-M."/>
            <person name="Brunet F."/>
            <person name="Petit J.-L."/>
            <person name="Stange-Thomann N."/>
            <person name="Mauceli E."/>
            <person name="Bouneau L."/>
            <person name="Fischer C."/>
            <person name="Ozouf-Costaz C."/>
            <person name="Bernot A."/>
            <person name="Nicaud S."/>
            <person name="Jaffe D."/>
            <person name="Fisher S."/>
            <person name="Lutfalla G."/>
            <person name="Dossat C."/>
            <person name="Segurens B."/>
            <person name="Dasilva C."/>
            <person name="Salanoubat M."/>
            <person name="Levy M."/>
            <person name="Boudet N."/>
            <person name="Castellano S."/>
            <person name="Anthouard V."/>
            <person name="Jubin C."/>
            <person name="Castelli V."/>
            <person name="Katinka M."/>
            <person name="Vacherie B."/>
            <person name="Biemont C."/>
            <person name="Skalli Z."/>
            <person name="Cattolico L."/>
            <person name="Poulain J."/>
            <person name="De Berardinis V."/>
            <person name="Cruaud C."/>
            <person name="Duprat S."/>
            <person name="Brottier P."/>
            <person name="Coutanceau J.-P."/>
            <person name="Gouzy J."/>
            <person name="Parra G."/>
            <person name="Lardier G."/>
            <person name="Chapple C."/>
            <person name="McKernan K.J."/>
            <person name="McEwan P."/>
            <person name="Bosak S."/>
            <person name="Kellis M."/>
            <person name="Volff J.-N."/>
            <person name="Guigo R."/>
            <person name="Zody M.C."/>
            <person name="Mesirov J."/>
            <person name="Lindblad-Toh K."/>
            <person name="Birren B."/>
            <person name="Nusbaum C."/>
            <person name="Kahn D."/>
            <person name="Robinson-Rechavi M."/>
            <person name="Laudet V."/>
            <person name="Schachter V."/>
            <person name="Quetier F."/>
            <person name="Saurin W."/>
            <person name="Scarpelli C."/>
            <person name="Wincker P."/>
            <person name="Lander E.S."/>
            <person name="Weissenbach J."/>
            <person name="Roest Crollius H."/>
        </authorList>
    </citation>
    <scope>NUCLEOTIDE SEQUENCE [LARGE SCALE GENOMIC DNA]</scope>
</reference>
<proteinExistence type="inferred from homology"/>
<comment type="subcellular location">
    <subcellularLocation>
        <location evidence="1">Basolateral cell membrane</location>
        <topology evidence="1">Multi-pass membrane protein</topology>
    </subcellularLocation>
</comment>
<dbReference type="GO" id="GO:0016323">
    <property type="term" value="C:basolateral plasma membrane"/>
    <property type="evidence" value="ECO:0007669"/>
    <property type="project" value="UniProtKB-SubCell"/>
</dbReference>
<reference evidence="9" key="2">
    <citation type="submission" date="2025-08" db="UniProtKB">
        <authorList>
            <consortium name="Ensembl"/>
        </authorList>
    </citation>
    <scope>IDENTIFICATION</scope>
</reference>
<dbReference type="OMA" id="DVSMLKI"/>
<feature type="transmembrane region" description="Helical" evidence="8">
    <location>
        <begin position="381"/>
        <end position="403"/>
    </location>
</feature>
<dbReference type="Ensembl" id="ENSTNIT00000007899.1">
    <property type="protein sequence ID" value="ENSTNIP00000007738.1"/>
    <property type="gene ID" value="ENSTNIG00000005073.1"/>
</dbReference>
<feature type="transmembrane region" description="Helical" evidence="8">
    <location>
        <begin position="73"/>
        <end position="95"/>
    </location>
</feature>
<evidence type="ECO:0000256" key="7">
    <source>
        <dbReference type="SAM" id="MobiDB-lite"/>
    </source>
</evidence>
<evidence type="ECO:0000313" key="10">
    <source>
        <dbReference type="Proteomes" id="UP000007303"/>
    </source>
</evidence>
<feature type="transmembrane region" description="Helical" evidence="8">
    <location>
        <begin position="102"/>
        <end position="122"/>
    </location>
</feature>
<evidence type="ECO:0000256" key="5">
    <source>
        <dbReference type="ARBA" id="ARBA00022989"/>
    </source>
</evidence>
<dbReference type="Proteomes" id="UP000007303">
    <property type="component" value="Unassembled WGS sequence"/>
</dbReference>
<evidence type="ECO:0000313" key="9">
    <source>
        <dbReference type="Ensembl" id="ENSTNIP00000007738.1"/>
    </source>
</evidence>
<evidence type="ECO:0000256" key="3">
    <source>
        <dbReference type="ARBA" id="ARBA00022448"/>
    </source>
</evidence>
<organism evidence="9 10">
    <name type="scientific">Tetraodon nigroviridis</name>
    <name type="common">Spotted green pufferfish</name>
    <name type="synonym">Chelonodon nigroviridis</name>
    <dbReference type="NCBI Taxonomy" id="99883"/>
    <lineage>
        <taxon>Eukaryota</taxon>
        <taxon>Metazoa</taxon>
        <taxon>Chordata</taxon>
        <taxon>Craniata</taxon>
        <taxon>Vertebrata</taxon>
        <taxon>Euteleostomi</taxon>
        <taxon>Actinopterygii</taxon>
        <taxon>Neopterygii</taxon>
        <taxon>Teleostei</taxon>
        <taxon>Neoteleostei</taxon>
        <taxon>Acanthomorphata</taxon>
        <taxon>Eupercaria</taxon>
        <taxon>Tetraodontiformes</taxon>
        <taxon>Tetradontoidea</taxon>
        <taxon>Tetraodontidae</taxon>
        <taxon>Tetraodon</taxon>
    </lineage>
</organism>
<feature type="transmembrane region" description="Helical" evidence="8">
    <location>
        <begin position="415"/>
        <end position="437"/>
    </location>
</feature>
<dbReference type="HOGENOM" id="CLU_021611_6_0_1"/>
<dbReference type="PANTHER" id="PTHR10332">
    <property type="entry name" value="EQUILIBRATIVE NUCLEOSIDE TRANSPORTER"/>
    <property type="match status" value="1"/>
</dbReference>
<comment type="similarity">
    <text evidence="2">Belongs to the SLC29A/ENT transporter (TC 2.A.57) family.</text>
</comment>
<dbReference type="GeneTree" id="ENSGT00950000182898"/>
<feature type="transmembrane region" description="Helical" evidence="8">
    <location>
        <begin position="194"/>
        <end position="216"/>
    </location>
</feature>